<evidence type="ECO:0000313" key="1">
    <source>
        <dbReference type="EMBL" id="KAF1937879.1"/>
    </source>
</evidence>
<keyword evidence="2" id="KW-1185">Reference proteome</keyword>
<sequence>MNKVCQEARDKLLLQNANERGYLILEVQETWDASELTKLLRTAKAPSRDEIKGFKLARGTSDCLHAQVARNISLSLWDLEGFSEARVFLQPKIEFEEWIAGLPERVQYLICKPLFDHAVNCLLDAGSQCYCRPEIPGVNRPYWTLPAQGKGYPL</sequence>
<dbReference type="Proteomes" id="UP000800038">
    <property type="component" value="Unassembled WGS sequence"/>
</dbReference>
<protein>
    <submittedName>
        <fullName evidence="1">Uncharacterized protein</fullName>
    </submittedName>
</protein>
<evidence type="ECO:0000313" key="2">
    <source>
        <dbReference type="Proteomes" id="UP000800038"/>
    </source>
</evidence>
<gene>
    <name evidence="1" type="ORF">EJ02DRAFT_447161</name>
</gene>
<accession>A0A6A5SEH3</accession>
<name>A0A6A5SEH3_9PLEO</name>
<dbReference type="EMBL" id="ML976122">
    <property type="protein sequence ID" value="KAF1937879.1"/>
    <property type="molecule type" value="Genomic_DNA"/>
</dbReference>
<dbReference type="AlphaFoldDB" id="A0A6A5SEH3"/>
<dbReference type="OrthoDB" id="3675930at2759"/>
<proteinExistence type="predicted"/>
<reference evidence="1" key="1">
    <citation type="journal article" date="2020" name="Stud. Mycol.">
        <title>101 Dothideomycetes genomes: a test case for predicting lifestyles and emergence of pathogens.</title>
        <authorList>
            <person name="Haridas S."/>
            <person name="Albert R."/>
            <person name="Binder M."/>
            <person name="Bloem J."/>
            <person name="Labutti K."/>
            <person name="Salamov A."/>
            <person name="Andreopoulos B."/>
            <person name="Baker S."/>
            <person name="Barry K."/>
            <person name="Bills G."/>
            <person name="Bluhm B."/>
            <person name="Cannon C."/>
            <person name="Castanera R."/>
            <person name="Culley D."/>
            <person name="Daum C."/>
            <person name="Ezra D."/>
            <person name="Gonzalez J."/>
            <person name="Henrissat B."/>
            <person name="Kuo A."/>
            <person name="Liang C."/>
            <person name="Lipzen A."/>
            <person name="Lutzoni F."/>
            <person name="Magnuson J."/>
            <person name="Mondo S."/>
            <person name="Nolan M."/>
            <person name="Ohm R."/>
            <person name="Pangilinan J."/>
            <person name="Park H.-J."/>
            <person name="Ramirez L."/>
            <person name="Alfaro M."/>
            <person name="Sun H."/>
            <person name="Tritt A."/>
            <person name="Yoshinaga Y."/>
            <person name="Zwiers L.-H."/>
            <person name="Turgeon B."/>
            <person name="Goodwin S."/>
            <person name="Spatafora J."/>
            <person name="Crous P."/>
            <person name="Grigoriev I."/>
        </authorList>
    </citation>
    <scope>NUCLEOTIDE SEQUENCE</scope>
    <source>
        <strain evidence="1">CBS 161.51</strain>
    </source>
</reference>
<organism evidence="1 2">
    <name type="scientific">Clathrospora elynae</name>
    <dbReference type="NCBI Taxonomy" id="706981"/>
    <lineage>
        <taxon>Eukaryota</taxon>
        <taxon>Fungi</taxon>
        <taxon>Dikarya</taxon>
        <taxon>Ascomycota</taxon>
        <taxon>Pezizomycotina</taxon>
        <taxon>Dothideomycetes</taxon>
        <taxon>Pleosporomycetidae</taxon>
        <taxon>Pleosporales</taxon>
        <taxon>Diademaceae</taxon>
        <taxon>Clathrospora</taxon>
    </lineage>
</organism>